<evidence type="ECO:0000313" key="2">
    <source>
        <dbReference type="EMBL" id="OPC81001.1"/>
    </source>
</evidence>
<keyword evidence="3" id="KW-1185">Reference proteome</keyword>
<protein>
    <submittedName>
        <fullName evidence="2">Uncharacterized protein</fullName>
    </submittedName>
</protein>
<reference evidence="2 3" key="1">
    <citation type="submission" date="2017-03" db="EMBL/GenBank/DDBJ databases">
        <title>Draft genome sequence of Streptomyces scabrisporus NF3, endophyte isolated from Amphipterygium adstringens.</title>
        <authorList>
            <person name="Vazquez M."/>
            <person name="Ceapa C.D."/>
            <person name="Rodriguez Luna D."/>
            <person name="Sanchez Esquivel S."/>
        </authorList>
    </citation>
    <scope>NUCLEOTIDE SEQUENCE [LARGE SCALE GENOMIC DNA]</scope>
    <source>
        <strain evidence="2 3">NF3</strain>
    </source>
</reference>
<name>A0A1T3NWF2_9ACTN</name>
<feature type="region of interest" description="Disordered" evidence="1">
    <location>
        <begin position="37"/>
        <end position="61"/>
    </location>
</feature>
<dbReference type="Proteomes" id="UP000190037">
    <property type="component" value="Unassembled WGS sequence"/>
</dbReference>
<gene>
    <name evidence="2" type="ORF">B4N89_08620</name>
</gene>
<dbReference type="RefSeq" id="WP_078975309.1">
    <property type="nucleotide sequence ID" value="NZ_MWQN01000001.1"/>
</dbReference>
<comment type="caution">
    <text evidence="2">The sequence shown here is derived from an EMBL/GenBank/DDBJ whole genome shotgun (WGS) entry which is preliminary data.</text>
</comment>
<evidence type="ECO:0000256" key="1">
    <source>
        <dbReference type="SAM" id="MobiDB-lite"/>
    </source>
</evidence>
<evidence type="ECO:0000313" key="3">
    <source>
        <dbReference type="Proteomes" id="UP000190037"/>
    </source>
</evidence>
<proteinExistence type="predicted"/>
<dbReference type="AlphaFoldDB" id="A0A1T3NWF2"/>
<accession>A0A1T3NWF2</accession>
<organism evidence="2 3">
    <name type="scientific">Embleya scabrispora</name>
    <dbReference type="NCBI Taxonomy" id="159449"/>
    <lineage>
        <taxon>Bacteria</taxon>
        <taxon>Bacillati</taxon>
        <taxon>Actinomycetota</taxon>
        <taxon>Actinomycetes</taxon>
        <taxon>Kitasatosporales</taxon>
        <taxon>Streptomycetaceae</taxon>
        <taxon>Embleya</taxon>
    </lineage>
</organism>
<dbReference type="EMBL" id="MWQN01000001">
    <property type="protein sequence ID" value="OPC81001.1"/>
    <property type="molecule type" value="Genomic_DNA"/>
</dbReference>
<sequence length="74" mass="8490">MLEYELFRTRELELRATAERDRVVREALRTNRLAAKAARAARREERRSGHGAGGLSSDRGVSGRRISHLRLFAR</sequence>